<evidence type="ECO:0000313" key="3">
    <source>
        <dbReference type="EMBL" id="VAX10290.1"/>
    </source>
</evidence>
<evidence type="ECO:0000259" key="2">
    <source>
        <dbReference type="PROSITE" id="PS50887"/>
    </source>
</evidence>
<feature type="domain" description="GGDEF" evidence="2">
    <location>
        <begin position="364"/>
        <end position="497"/>
    </location>
</feature>
<protein>
    <recommendedName>
        <fullName evidence="2">GGDEF domain-containing protein</fullName>
    </recommendedName>
</protein>
<dbReference type="InterPro" id="IPR000160">
    <property type="entry name" value="GGDEF_dom"/>
</dbReference>
<dbReference type="GO" id="GO:0052621">
    <property type="term" value="F:diguanylate cyclase activity"/>
    <property type="evidence" value="ECO:0007669"/>
    <property type="project" value="TreeGrafter"/>
</dbReference>
<dbReference type="NCBIfam" id="TIGR00254">
    <property type="entry name" value="GGDEF"/>
    <property type="match status" value="1"/>
</dbReference>
<dbReference type="FunFam" id="3.30.70.270:FF:000001">
    <property type="entry name" value="Diguanylate cyclase domain protein"/>
    <property type="match status" value="1"/>
</dbReference>
<dbReference type="EMBL" id="UOFY01000047">
    <property type="protein sequence ID" value="VAX10290.1"/>
    <property type="molecule type" value="Genomic_DNA"/>
</dbReference>
<organism evidence="3">
    <name type="scientific">hydrothermal vent metagenome</name>
    <dbReference type="NCBI Taxonomy" id="652676"/>
    <lineage>
        <taxon>unclassified sequences</taxon>
        <taxon>metagenomes</taxon>
        <taxon>ecological metagenomes</taxon>
    </lineage>
</organism>
<name>A0A3B1BIA0_9ZZZZ</name>
<sequence length="512" mass="58252">MDEGCKGGRVQSDKNGLKPPKDLLTGTDTVSVGQALSLQSQSLLGLLDELKSTGSGSVLYSQLERILRENEQDFDEREQLYRHWLRLFLGGYIRHLKPGASMHIHAKLIYKQLQLPLTTTTLKGLRKHLNMFSMHLGRMEMLDETILKNTLEPVLSFYSDDEIETNIQSNDYVNTEQVTGLEPELTITESEFSEKPDAVRVQKRAIEGMIEDLLPNDTRDTEERLSSTYRQYLSSQYRDTEKVQLMLNKHISETIEQNSQFGDMLHVVRQGLDEAESINEIDTLRQCLIEDVDALKESHDAMAEKLEETKDYLKMIEVDSRKLSDELARVRLLSMTDELTELPNRRAFMRRLEDEMSRTKRYGADLALVIIDLDYFKSINDKYGHAVGDAVLCCYAEDILTTFRHHDMVARYGGEEFAVILPNTDVKGAMAALHKVRRQAAAQICGYNDTRIQVPTFSAGLAPFVPGESASSFIQRADDALYTAKRLGRNRIEISKPEEQIIEAEQDVSDLS</sequence>
<dbReference type="InterPro" id="IPR029787">
    <property type="entry name" value="Nucleotide_cyclase"/>
</dbReference>
<feature type="compositionally biased region" description="Basic and acidic residues" evidence="1">
    <location>
        <begin position="1"/>
        <end position="21"/>
    </location>
</feature>
<evidence type="ECO:0000256" key="1">
    <source>
        <dbReference type="SAM" id="MobiDB-lite"/>
    </source>
</evidence>
<dbReference type="Gene3D" id="3.30.70.270">
    <property type="match status" value="1"/>
</dbReference>
<dbReference type="AlphaFoldDB" id="A0A3B1BIA0"/>
<dbReference type="CDD" id="cd01949">
    <property type="entry name" value="GGDEF"/>
    <property type="match status" value="1"/>
</dbReference>
<dbReference type="InterPro" id="IPR050469">
    <property type="entry name" value="Diguanylate_Cyclase"/>
</dbReference>
<dbReference type="Pfam" id="PF00990">
    <property type="entry name" value="GGDEF"/>
    <property type="match status" value="1"/>
</dbReference>
<dbReference type="PANTHER" id="PTHR45138">
    <property type="entry name" value="REGULATORY COMPONENTS OF SENSORY TRANSDUCTION SYSTEM"/>
    <property type="match status" value="1"/>
</dbReference>
<accession>A0A3B1BIA0</accession>
<dbReference type="SUPFAM" id="SSF55073">
    <property type="entry name" value="Nucleotide cyclase"/>
    <property type="match status" value="1"/>
</dbReference>
<gene>
    <name evidence="3" type="ORF">MNBD_GAMMA25-64</name>
</gene>
<feature type="region of interest" description="Disordered" evidence="1">
    <location>
        <begin position="1"/>
        <end position="24"/>
    </location>
</feature>
<dbReference type="InterPro" id="IPR043128">
    <property type="entry name" value="Rev_trsase/Diguanyl_cyclase"/>
</dbReference>
<dbReference type="PANTHER" id="PTHR45138:SF9">
    <property type="entry name" value="DIGUANYLATE CYCLASE DGCM-RELATED"/>
    <property type="match status" value="1"/>
</dbReference>
<reference evidence="3" key="1">
    <citation type="submission" date="2018-06" db="EMBL/GenBank/DDBJ databases">
        <authorList>
            <person name="Zhirakovskaya E."/>
        </authorList>
    </citation>
    <scope>NUCLEOTIDE SEQUENCE</scope>
</reference>
<dbReference type="PROSITE" id="PS50887">
    <property type="entry name" value="GGDEF"/>
    <property type="match status" value="1"/>
</dbReference>
<dbReference type="SMART" id="SM00267">
    <property type="entry name" value="GGDEF"/>
    <property type="match status" value="1"/>
</dbReference>
<proteinExistence type="predicted"/>